<dbReference type="RefSeq" id="WP_380129341.1">
    <property type="nucleotide sequence ID" value="NZ_JBHSIU010000131.1"/>
</dbReference>
<proteinExistence type="predicted"/>
<keyword evidence="3" id="KW-0812">Transmembrane</keyword>
<evidence type="ECO:0000256" key="1">
    <source>
        <dbReference type="ARBA" id="ARBA00022729"/>
    </source>
</evidence>
<evidence type="ECO:0000256" key="3">
    <source>
        <dbReference type="SAM" id="Phobius"/>
    </source>
</evidence>
<evidence type="ECO:0000256" key="2">
    <source>
        <dbReference type="ARBA" id="ARBA00023008"/>
    </source>
</evidence>
<keyword evidence="3" id="KW-1133">Transmembrane helix</keyword>
<dbReference type="InterPro" id="IPR007348">
    <property type="entry name" value="CopC_dom"/>
</dbReference>
<gene>
    <name evidence="6" type="ORF">ACFPIJ_63920</name>
</gene>
<organism evidence="6 7">
    <name type="scientific">Dactylosporangium cerinum</name>
    <dbReference type="NCBI Taxonomy" id="1434730"/>
    <lineage>
        <taxon>Bacteria</taxon>
        <taxon>Bacillati</taxon>
        <taxon>Actinomycetota</taxon>
        <taxon>Actinomycetes</taxon>
        <taxon>Micromonosporales</taxon>
        <taxon>Micromonosporaceae</taxon>
        <taxon>Dactylosporangium</taxon>
    </lineage>
</organism>
<accession>A0ABV9WJI3</accession>
<evidence type="ECO:0000259" key="5">
    <source>
        <dbReference type="Pfam" id="PF04234"/>
    </source>
</evidence>
<dbReference type="InterPro" id="IPR014755">
    <property type="entry name" value="Cu-Rt/internalin_Ig-like"/>
</dbReference>
<dbReference type="Proteomes" id="UP001595912">
    <property type="component" value="Unassembled WGS sequence"/>
</dbReference>
<evidence type="ECO:0000313" key="7">
    <source>
        <dbReference type="Proteomes" id="UP001595912"/>
    </source>
</evidence>
<evidence type="ECO:0000256" key="4">
    <source>
        <dbReference type="SAM" id="SignalP"/>
    </source>
</evidence>
<comment type="caution">
    <text evidence="6">The sequence shown here is derived from an EMBL/GenBank/DDBJ whole genome shotgun (WGS) entry which is preliminary data.</text>
</comment>
<keyword evidence="3" id="KW-0472">Membrane</keyword>
<reference evidence="7" key="1">
    <citation type="journal article" date="2019" name="Int. J. Syst. Evol. Microbiol.">
        <title>The Global Catalogue of Microorganisms (GCM) 10K type strain sequencing project: providing services to taxonomists for standard genome sequencing and annotation.</title>
        <authorList>
            <consortium name="The Broad Institute Genomics Platform"/>
            <consortium name="The Broad Institute Genome Sequencing Center for Infectious Disease"/>
            <person name="Wu L."/>
            <person name="Ma J."/>
        </authorList>
    </citation>
    <scope>NUCLEOTIDE SEQUENCE [LARGE SCALE GENOMIC DNA]</scope>
    <source>
        <strain evidence="7">CGMCC 4.7152</strain>
    </source>
</reference>
<dbReference type="InterPro" id="IPR014756">
    <property type="entry name" value="Ig_E-set"/>
</dbReference>
<dbReference type="Pfam" id="PF04234">
    <property type="entry name" value="CopC"/>
    <property type="match status" value="1"/>
</dbReference>
<feature type="transmembrane region" description="Helical" evidence="3">
    <location>
        <begin position="210"/>
        <end position="228"/>
    </location>
</feature>
<feature type="chain" id="PRO_5046006537" evidence="4">
    <location>
        <begin position="32"/>
        <end position="245"/>
    </location>
</feature>
<dbReference type="EMBL" id="JBHSIU010000131">
    <property type="protein sequence ID" value="MFC5008653.1"/>
    <property type="molecule type" value="Genomic_DNA"/>
</dbReference>
<keyword evidence="1 4" id="KW-0732">Signal</keyword>
<keyword evidence="2" id="KW-0186">Copper</keyword>
<sequence>MRSVRATMVRFAVLTIVAALGLVLPAAPAWAHGQLAMSDPVQDSTVDKPRAEVSLYFTEQPASFAWFTVTAPSGLRVEGGWRGGEPKRLDKPVQEYFMVDGKFEPRSYNTGFPAIVPVSHWPEQGLYTVAYQSVASDGEAVKGQLRFTYSGSVTPAPAGWTAPAGGPPEALTRALNKENAPAATQAAPTAGPQQALPPAAPATPFVLTDWLIPGLLIAGVAVMVWLAARRAPIQPEKKRRKAALR</sequence>
<dbReference type="SUPFAM" id="SSF81296">
    <property type="entry name" value="E set domains"/>
    <property type="match status" value="1"/>
</dbReference>
<feature type="signal peptide" evidence="4">
    <location>
        <begin position="1"/>
        <end position="31"/>
    </location>
</feature>
<feature type="domain" description="CopC" evidence="5">
    <location>
        <begin position="32"/>
        <end position="148"/>
    </location>
</feature>
<keyword evidence="7" id="KW-1185">Reference proteome</keyword>
<protein>
    <submittedName>
        <fullName evidence="6">Copper resistance protein CopC</fullName>
    </submittedName>
</protein>
<dbReference type="Gene3D" id="2.60.40.1220">
    <property type="match status" value="1"/>
</dbReference>
<evidence type="ECO:0000313" key="6">
    <source>
        <dbReference type="EMBL" id="MFC5008653.1"/>
    </source>
</evidence>
<name>A0ABV9WJI3_9ACTN</name>